<dbReference type="PROSITE" id="PS00965">
    <property type="entry name" value="PMI_I_1"/>
    <property type="match status" value="1"/>
</dbReference>
<dbReference type="InterPro" id="IPR049071">
    <property type="entry name" value="MPI_cupin_dom"/>
</dbReference>
<dbReference type="InterPro" id="IPR046457">
    <property type="entry name" value="PMI_typeI_cat"/>
</dbReference>
<keyword evidence="7 14" id="KW-0479">Metal-binding</keyword>
<dbReference type="InterPro" id="IPR001250">
    <property type="entry name" value="Man6P_Isoase-1"/>
</dbReference>
<dbReference type="PANTHER" id="PTHR10309">
    <property type="entry name" value="MANNOSE-6-PHOSPHATE ISOMERASE"/>
    <property type="match status" value="1"/>
</dbReference>
<reference evidence="18 19" key="1">
    <citation type="submission" date="2014-01" db="EMBL/GenBank/DDBJ databases">
        <authorList>
            <person name="Durkin A.S."/>
            <person name="McCorrison J."/>
            <person name="Torralba M."/>
            <person name="Gillis M."/>
            <person name="Haft D.H."/>
            <person name="Methe B."/>
            <person name="Sutton G."/>
            <person name="Nelson K.E."/>
        </authorList>
    </citation>
    <scope>NUCLEOTIDE SEQUENCE [LARGE SCALE GENOMIC DNA]</scope>
    <source>
        <strain evidence="18 19">205/92</strain>
    </source>
</reference>
<evidence type="ECO:0000313" key="19">
    <source>
        <dbReference type="Proteomes" id="UP000022311"/>
    </source>
</evidence>
<keyword evidence="8 14" id="KW-0862">Zinc</keyword>
<dbReference type="GO" id="GO:0004476">
    <property type="term" value="F:mannose-6-phosphate isomerase activity"/>
    <property type="evidence" value="ECO:0007669"/>
    <property type="project" value="UniProtKB-EC"/>
</dbReference>
<feature type="binding site" evidence="14">
    <location>
        <position position="105"/>
    </location>
    <ligand>
        <name>Zn(2+)</name>
        <dbReference type="ChEBI" id="CHEBI:29105"/>
    </ligand>
</feature>
<feature type="binding site" evidence="14">
    <location>
        <position position="107"/>
    </location>
    <ligand>
        <name>Zn(2+)</name>
        <dbReference type="ChEBI" id="CHEBI:29105"/>
    </ligand>
</feature>
<evidence type="ECO:0000256" key="10">
    <source>
        <dbReference type="ARBA" id="ARBA00029741"/>
    </source>
</evidence>
<evidence type="ECO:0000256" key="11">
    <source>
        <dbReference type="ARBA" id="ARBA00030762"/>
    </source>
</evidence>
<evidence type="ECO:0000313" key="18">
    <source>
        <dbReference type="EMBL" id="EUD09553.1"/>
    </source>
</evidence>
<dbReference type="EC" id="5.3.1.8" evidence="4"/>
<dbReference type="CDD" id="cd07011">
    <property type="entry name" value="cupin_PMI_type_I_N"/>
    <property type="match status" value="1"/>
</dbReference>
<dbReference type="GO" id="GO:0005975">
    <property type="term" value="P:carbohydrate metabolic process"/>
    <property type="evidence" value="ECO:0007669"/>
    <property type="project" value="InterPro"/>
</dbReference>
<dbReference type="EMBL" id="JALD01000072">
    <property type="protein sequence ID" value="EUD09553.1"/>
    <property type="molecule type" value="Genomic_DNA"/>
</dbReference>
<organism evidence="18 19">
    <name type="scientific">Providencia alcalifaciens 205/92</name>
    <dbReference type="NCBI Taxonomy" id="1256988"/>
    <lineage>
        <taxon>Bacteria</taxon>
        <taxon>Pseudomonadati</taxon>
        <taxon>Pseudomonadota</taxon>
        <taxon>Gammaproteobacteria</taxon>
        <taxon>Enterobacterales</taxon>
        <taxon>Morganellaceae</taxon>
        <taxon>Providencia</taxon>
    </lineage>
</organism>
<dbReference type="Gene3D" id="1.10.441.10">
    <property type="entry name" value="Phosphomannose Isomerase, domain 2"/>
    <property type="match status" value="1"/>
</dbReference>
<dbReference type="NCBIfam" id="TIGR00218">
    <property type="entry name" value="manA"/>
    <property type="match status" value="1"/>
</dbReference>
<protein>
    <recommendedName>
        <fullName evidence="5">Mannose-6-phosphate isomerase</fullName>
        <ecNumber evidence="4">5.3.1.8</ecNumber>
    </recommendedName>
    <alternativeName>
        <fullName evidence="10">Phosphohexomutase</fullName>
    </alternativeName>
    <alternativeName>
        <fullName evidence="11">Phosphomannose isomerase</fullName>
    </alternativeName>
</protein>
<dbReference type="PANTHER" id="PTHR10309:SF0">
    <property type="entry name" value="MANNOSE-6-PHOSPHATE ISOMERASE"/>
    <property type="match status" value="1"/>
</dbReference>
<evidence type="ECO:0000256" key="2">
    <source>
        <dbReference type="ARBA" id="ARBA00004496"/>
    </source>
</evidence>
<dbReference type="InterPro" id="IPR046458">
    <property type="entry name" value="PMI_typeI_hel"/>
</dbReference>
<comment type="cofactor">
    <cofactor evidence="14">
        <name>Zn(2+)</name>
        <dbReference type="ChEBI" id="CHEBI:29105"/>
    </cofactor>
    <text evidence="14">Binds 1 zinc ion per subunit.</text>
</comment>
<dbReference type="SUPFAM" id="SSF51182">
    <property type="entry name" value="RmlC-like cupins"/>
    <property type="match status" value="1"/>
</dbReference>
<dbReference type="NCBIfam" id="NF011710">
    <property type="entry name" value="PRK15131.1"/>
    <property type="match status" value="1"/>
</dbReference>
<dbReference type="GO" id="GO:0008270">
    <property type="term" value="F:zinc ion binding"/>
    <property type="evidence" value="ECO:0007669"/>
    <property type="project" value="InterPro"/>
</dbReference>
<dbReference type="PIRSF" id="PIRSF001480">
    <property type="entry name" value="Mannose-6-phosphate_isomerase"/>
    <property type="match status" value="1"/>
</dbReference>
<evidence type="ECO:0000259" key="16">
    <source>
        <dbReference type="Pfam" id="PF20512"/>
    </source>
</evidence>
<evidence type="ECO:0000259" key="15">
    <source>
        <dbReference type="Pfam" id="PF20511"/>
    </source>
</evidence>
<evidence type="ECO:0000256" key="13">
    <source>
        <dbReference type="PIRSR" id="PIRSR001480-1"/>
    </source>
</evidence>
<dbReference type="AlphaFoldDB" id="A0AAV3M178"/>
<dbReference type="Gene3D" id="2.60.120.10">
    <property type="entry name" value="Jelly Rolls"/>
    <property type="match status" value="2"/>
</dbReference>
<dbReference type="Pfam" id="PF21621">
    <property type="entry name" value="MPI_cupin_dom"/>
    <property type="match status" value="1"/>
</dbReference>
<evidence type="ECO:0000256" key="5">
    <source>
        <dbReference type="ARBA" id="ARBA00018236"/>
    </source>
</evidence>
<sequence length="398" mass="44626">MQKESFDMLKMMNQIQHYDWGSKTALSELYGYPNPDNLPMAELWMGAHPKASSEVISPLTHQKISLDAFIKENPEKILGKHIAERFGRLPYLFKVLCAAQPLSVQVHPNKHDAEIGFEKENAQGIPLNSPIRNYKDNNHKPELIYALTPFKAMNAFRPIAEIVELFSFIAAAHPEIQFFVQSPSEDKLKKLFAQILNLTGEQKELALGVLKAALNSKQGEPWNSIKQMVSLYPDDNGLFTPLMLNIVELQPGEAMFLAARTPHAYLEGVGLEVMANSDNVLRAGLTSKHIDVKELVDNIDFKSIKADDLFNIPEKSGNVWKYKIPVEDFSFKIYSIDCSGLSLTNHTASILFCIEGKLVLRSGNQELNMNSGESVFLPAYEDNISIQGNGQVARVFNF</sequence>
<name>A0AAV3M178_9GAMM</name>
<evidence type="ECO:0000256" key="12">
    <source>
        <dbReference type="ARBA" id="ARBA00058469"/>
    </source>
</evidence>
<feature type="domain" description="Mannose-6-phosphate isomerase cupin" evidence="17">
    <location>
        <begin position="321"/>
        <end position="397"/>
    </location>
</feature>
<feature type="domain" description="Phosphomannose isomerase type I catalytic" evidence="15">
    <location>
        <begin position="8"/>
        <end position="158"/>
    </location>
</feature>
<feature type="binding site" evidence="14">
    <location>
        <position position="142"/>
    </location>
    <ligand>
        <name>Zn(2+)</name>
        <dbReference type="ChEBI" id="CHEBI:29105"/>
    </ligand>
</feature>
<dbReference type="InterPro" id="IPR016305">
    <property type="entry name" value="Mannose-6-P_Isomerase"/>
</dbReference>
<comment type="catalytic activity">
    <reaction evidence="1">
        <text>D-mannose 6-phosphate = D-fructose 6-phosphate</text>
        <dbReference type="Rhea" id="RHEA:12356"/>
        <dbReference type="ChEBI" id="CHEBI:58735"/>
        <dbReference type="ChEBI" id="CHEBI:61527"/>
        <dbReference type="EC" id="5.3.1.8"/>
    </reaction>
</comment>
<evidence type="ECO:0000256" key="3">
    <source>
        <dbReference type="ARBA" id="ARBA00010772"/>
    </source>
</evidence>
<dbReference type="Pfam" id="PF20511">
    <property type="entry name" value="PMI_typeI_cat"/>
    <property type="match status" value="1"/>
</dbReference>
<feature type="domain" description="Phosphomannose isomerase type I helical insertion" evidence="16">
    <location>
        <begin position="170"/>
        <end position="244"/>
    </location>
</feature>
<evidence type="ECO:0000256" key="6">
    <source>
        <dbReference type="ARBA" id="ARBA00022490"/>
    </source>
</evidence>
<dbReference type="Pfam" id="PF20512">
    <property type="entry name" value="PMI_typeI_hel"/>
    <property type="match status" value="1"/>
</dbReference>
<dbReference type="InterPro" id="IPR014710">
    <property type="entry name" value="RmlC-like_jellyroll"/>
</dbReference>
<dbReference type="Proteomes" id="UP000022311">
    <property type="component" value="Unassembled WGS sequence"/>
</dbReference>
<evidence type="ECO:0000256" key="1">
    <source>
        <dbReference type="ARBA" id="ARBA00000757"/>
    </source>
</evidence>
<feature type="binding site" evidence="14">
    <location>
        <position position="263"/>
    </location>
    <ligand>
        <name>Zn(2+)</name>
        <dbReference type="ChEBI" id="CHEBI:29105"/>
    </ligand>
</feature>
<proteinExistence type="inferred from homology"/>
<comment type="similarity">
    <text evidence="3">Belongs to the mannose-6-phosphate isomerase type 1 family.</text>
</comment>
<evidence type="ECO:0000256" key="8">
    <source>
        <dbReference type="ARBA" id="ARBA00022833"/>
    </source>
</evidence>
<gene>
    <name evidence="18" type="primary">manA</name>
    <name evidence="18" type="ORF">HMPREF1563_4066</name>
</gene>
<keyword evidence="6" id="KW-0963">Cytoplasm</keyword>
<comment type="function">
    <text evidence="12">Involved in the conversion of glucose to GDP-L-fucose, which can be converted to L-fucose, a capsular polysaccharide.</text>
</comment>
<evidence type="ECO:0000256" key="4">
    <source>
        <dbReference type="ARBA" id="ARBA00011956"/>
    </source>
</evidence>
<dbReference type="GO" id="GO:0005829">
    <property type="term" value="C:cytosol"/>
    <property type="evidence" value="ECO:0007669"/>
    <property type="project" value="TreeGrafter"/>
</dbReference>
<comment type="subcellular location">
    <subcellularLocation>
        <location evidence="2">Cytoplasm</location>
    </subcellularLocation>
</comment>
<evidence type="ECO:0000256" key="7">
    <source>
        <dbReference type="ARBA" id="ARBA00022723"/>
    </source>
</evidence>
<feature type="active site" evidence="13">
    <location>
        <position position="282"/>
    </location>
</feature>
<keyword evidence="9 18" id="KW-0413">Isomerase</keyword>
<dbReference type="PRINTS" id="PR00714">
    <property type="entry name" value="MAN6PISMRASE"/>
</dbReference>
<dbReference type="InterPro" id="IPR018050">
    <property type="entry name" value="Pmannose_isomerase-type1_CS"/>
</dbReference>
<evidence type="ECO:0000256" key="14">
    <source>
        <dbReference type="PIRSR" id="PIRSR001480-2"/>
    </source>
</evidence>
<dbReference type="GO" id="GO:0009298">
    <property type="term" value="P:GDP-mannose biosynthetic process"/>
    <property type="evidence" value="ECO:0007669"/>
    <property type="project" value="InterPro"/>
</dbReference>
<evidence type="ECO:0000259" key="17">
    <source>
        <dbReference type="Pfam" id="PF21621"/>
    </source>
</evidence>
<dbReference type="InterPro" id="IPR011051">
    <property type="entry name" value="RmlC_Cupin_sf"/>
</dbReference>
<evidence type="ECO:0000256" key="9">
    <source>
        <dbReference type="ARBA" id="ARBA00023235"/>
    </source>
</evidence>
<comment type="caution">
    <text evidence="18">The sequence shown here is derived from an EMBL/GenBank/DDBJ whole genome shotgun (WGS) entry which is preliminary data.</text>
</comment>
<dbReference type="FunFam" id="2.60.120.10:FF:000030">
    <property type="entry name" value="Mannose-6-phosphate isomerase ManA"/>
    <property type="match status" value="1"/>
</dbReference>
<accession>A0AAV3M178</accession>